<keyword evidence="1" id="KW-0862">Zinc</keyword>
<dbReference type="InterPro" id="IPR036691">
    <property type="entry name" value="Endo/exonu/phosph_ase_sf"/>
</dbReference>
<evidence type="ECO:0000313" key="4">
    <source>
        <dbReference type="RefSeq" id="XP_070854744.1"/>
    </source>
</evidence>
<dbReference type="PROSITE" id="PS50158">
    <property type="entry name" value="ZF_CCHC"/>
    <property type="match status" value="1"/>
</dbReference>
<evidence type="ECO:0000259" key="2">
    <source>
        <dbReference type="PROSITE" id="PS50158"/>
    </source>
</evidence>
<accession>A0ABM4TXQ3</accession>
<dbReference type="SUPFAM" id="SSF56219">
    <property type="entry name" value="DNase I-like"/>
    <property type="match status" value="1"/>
</dbReference>
<organism evidence="3 4">
    <name type="scientific">Drosophila suzukii</name>
    <name type="common">Spotted-wing drosophila fruit fly</name>
    <dbReference type="NCBI Taxonomy" id="28584"/>
    <lineage>
        <taxon>Eukaryota</taxon>
        <taxon>Metazoa</taxon>
        <taxon>Ecdysozoa</taxon>
        <taxon>Arthropoda</taxon>
        <taxon>Hexapoda</taxon>
        <taxon>Insecta</taxon>
        <taxon>Pterygota</taxon>
        <taxon>Neoptera</taxon>
        <taxon>Endopterygota</taxon>
        <taxon>Diptera</taxon>
        <taxon>Brachycera</taxon>
        <taxon>Muscomorpha</taxon>
        <taxon>Ephydroidea</taxon>
        <taxon>Drosophilidae</taxon>
        <taxon>Drosophila</taxon>
        <taxon>Sophophora</taxon>
    </lineage>
</organism>
<keyword evidence="1" id="KW-0479">Metal-binding</keyword>
<evidence type="ECO:0000313" key="3">
    <source>
        <dbReference type="Proteomes" id="UP001652628"/>
    </source>
</evidence>
<gene>
    <name evidence="4" type="primary">LOC139354414</name>
</gene>
<reference evidence="4" key="2">
    <citation type="submission" date="2025-08" db="UniProtKB">
        <authorList>
            <consortium name="RefSeq"/>
        </authorList>
    </citation>
    <scope>IDENTIFICATION</scope>
</reference>
<dbReference type="PANTHER" id="PTHR19446">
    <property type="entry name" value="REVERSE TRANSCRIPTASES"/>
    <property type="match status" value="1"/>
</dbReference>
<sequence length="496" mass="54729">MSDEDKLLVLEIRDIDSIATEQEICAAIASQYGIDAERIRVRSLRRGYAESQSTVISLPYSLGKAVLHRGESLVDRSDCCIRCGEQGHKAAKCSKEPSCFICSAAGKKETSHQAGSRFCSTTTSGAAQDLLKLTVRELGSEVAMLSEPYRVESTNDWVTDRTGKAALWLCGSITDVADELISDLRGRSNVVIGGDFKAWAEEWGSLYTNLEGIASLDIHTLEDRRVFTASDHEAILLTVGGSPCQSQPMTGPRKAYRQDTFRPQTFASALEGLAVSELDSADEAANKLAARLEEACDQSMQQRKAWHHAPVYWWTEEIASLRRTCLRARRLVQRARGTANLSDCNSSFKSAKKALKLAIQDSKRESYLKLCDELENDPWGRAYKTAVLEGIVQVLFPEGRRHCTPLWTRQIGSPICPVTETELLSVARNLQNRKAPGPDLVPNRAVKTLLSLHPGAVASLSNTCLLEGTFPDRWKRHKLLLLPKPGKPAGEACWTL</sequence>
<name>A0ABM4TXQ3_DROSZ</name>
<keyword evidence="1" id="KW-0863">Zinc-finger</keyword>
<protein>
    <recommendedName>
        <fullName evidence="2">CCHC-type domain-containing protein</fullName>
    </recommendedName>
</protein>
<keyword evidence="3" id="KW-1185">Reference proteome</keyword>
<reference evidence="3" key="1">
    <citation type="submission" date="2025-05" db="UniProtKB">
        <authorList>
            <consortium name="RefSeq"/>
        </authorList>
    </citation>
    <scope>NUCLEOTIDE SEQUENCE [LARGE SCALE GENOMIC DNA]</scope>
</reference>
<proteinExistence type="predicted"/>
<dbReference type="Proteomes" id="UP001652628">
    <property type="component" value="Chromosome 2"/>
</dbReference>
<dbReference type="RefSeq" id="XP_070854744.1">
    <property type="nucleotide sequence ID" value="XM_070998643.1"/>
</dbReference>
<feature type="domain" description="CCHC-type" evidence="2">
    <location>
        <begin position="80"/>
        <end position="95"/>
    </location>
</feature>
<dbReference type="InterPro" id="IPR001878">
    <property type="entry name" value="Znf_CCHC"/>
</dbReference>
<evidence type="ECO:0000256" key="1">
    <source>
        <dbReference type="PROSITE-ProRule" id="PRU00047"/>
    </source>
</evidence>
<dbReference type="GeneID" id="139354414"/>